<dbReference type="SUPFAM" id="SSF111126">
    <property type="entry name" value="Ligand-binding domain in the NO signalling and Golgi transport"/>
    <property type="match status" value="1"/>
</dbReference>
<dbReference type="GO" id="GO:0005783">
    <property type="term" value="C:endoplasmic reticulum"/>
    <property type="evidence" value="ECO:0007669"/>
    <property type="project" value="UniProtKB-SubCell"/>
</dbReference>
<dbReference type="InterPro" id="IPR024096">
    <property type="entry name" value="NO_sig/Golgi_transp_ligand-bd"/>
</dbReference>
<feature type="region of interest" description="Disordered" evidence="8">
    <location>
        <begin position="1"/>
        <end position="20"/>
    </location>
</feature>
<dbReference type="EMBL" id="JAHLUX010000013">
    <property type="protein sequence ID" value="KAG7815823.1"/>
    <property type="molecule type" value="Genomic_DNA"/>
</dbReference>
<sequence length="416" mass="46664">MSKIASGYDPAVGPRTTGTTTVIRPRSSIYDRNLHRARHDISVSSLSFLFMEMVSMNLNQAKSLIELERKLNNLGYSIGTKVLELASLRENFNNNLTSSGKSNVSKREIKVLDILHFITSVIWPSLFEKPADNLEKSSESNCQYMIIDNAPVLMKYISVPKEYEGLNCEAFVAGIVEGILDSTFFKCEVSAHTVPVEGHLGRTVYLINFDEELIARLQSTNKVYNRRSNVLKPKSTNIITPRTKAYEVLSMSPETSKVIGQSTLDDLPGARTPPMVVYSSSSVLNENNLSVTSTPFRTPIVELPESVDSEQSKDSKFADFLSRFESKSSKATKKVGFEDQKDHTRETKTFKNAKKQSKPNSGGLLGLNQSNHPITRFLTIDREKLRRWTRRDFELFVSFRITALKTSIICSRGPVG</sequence>
<dbReference type="GO" id="GO:1990072">
    <property type="term" value="C:TRAPPIII protein complex"/>
    <property type="evidence" value="ECO:0007669"/>
    <property type="project" value="TreeGrafter"/>
</dbReference>
<evidence type="ECO:0000313" key="9">
    <source>
        <dbReference type="EMBL" id="KAG7815823.1"/>
    </source>
</evidence>
<dbReference type="PANTHER" id="PTHR20902">
    <property type="entry name" value="41-2 PROTEIN ANTIGEN-RELATED"/>
    <property type="match status" value="1"/>
</dbReference>
<keyword evidence="6" id="KW-0931">ER-Golgi transport</keyword>
<dbReference type="Pfam" id="PF04051">
    <property type="entry name" value="TRAPP"/>
    <property type="match status" value="1"/>
</dbReference>
<dbReference type="AlphaFoldDB" id="A0AAN6DAV5"/>
<comment type="caution">
    <text evidence="9">The sequence shown here is derived from an EMBL/GenBank/DDBJ whole genome shotgun (WGS) entry which is preliminary data.</text>
</comment>
<dbReference type="FunFam" id="3.30.1380.20:FF:000002">
    <property type="entry name" value="Trafficking protein particle complex subunit"/>
    <property type="match status" value="1"/>
</dbReference>
<dbReference type="GO" id="GO:1990071">
    <property type="term" value="C:TRAPPII protein complex"/>
    <property type="evidence" value="ECO:0007669"/>
    <property type="project" value="TreeGrafter"/>
</dbReference>
<evidence type="ECO:0000256" key="8">
    <source>
        <dbReference type="SAM" id="MobiDB-lite"/>
    </source>
</evidence>
<feature type="compositionally biased region" description="Basic and acidic residues" evidence="8">
    <location>
        <begin position="335"/>
        <end position="349"/>
    </location>
</feature>
<dbReference type="GeneID" id="66129213"/>
<dbReference type="GO" id="GO:0006888">
    <property type="term" value="P:endoplasmic reticulum to Golgi vesicle-mediated transport"/>
    <property type="evidence" value="ECO:0007669"/>
    <property type="project" value="TreeGrafter"/>
</dbReference>
<feature type="region of interest" description="Disordered" evidence="8">
    <location>
        <begin position="332"/>
        <end position="368"/>
    </location>
</feature>
<name>A0AAN6DAV5_PICAN</name>
<evidence type="ECO:0000256" key="6">
    <source>
        <dbReference type="ARBA" id="ARBA00022892"/>
    </source>
</evidence>
<keyword evidence="5" id="KW-0256">Endoplasmic reticulum</keyword>
<dbReference type="CDD" id="cd14943">
    <property type="entry name" value="TRAPPC5_Trs31"/>
    <property type="match status" value="1"/>
</dbReference>
<evidence type="ECO:0000256" key="4">
    <source>
        <dbReference type="ARBA" id="ARBA00022448"/>
    </source>
</evidence>
<reference evidence="9" key="1">
    <citation type="journal article" date="2021" name="G3 (Bethesda)">
        <title>Genomic diversity, chromosomal rearrangements, and interspecies hybridization in the ogataea polymorpha species complex.</title>
        <authorList>
            <person name="Hanson S.J."/>
            <person name="Cinneide E.O."/>
            <person name="Salzberg L.I."/>
            <person name="Wolfe K.H."/>
            <person name="McGowan J."/>
            <person name="Fitzpatrick D.A."/>
            <person name="Matlin K."/>
        </authorList>
    </citation>
    <scope>NUCLEOTIDE SEQUENCE</scope>
    <source>
        <strain evidence="9">61-244</strain>
    </source>
</reference>
<organism evidence="9 10">
    <name type="scientific">Pichia angusta</name>
    <name type="common">Yeast</name>
    <name type="synonym">Hansenula polymorpha</name>
    <dbReference type="NCBI Taxonomy" id="870730"/>
    <lineage>
        <taxon>Eukaryota</taxon>
        <taxon>Fungi</taxon>
        <taxon>Dikarya</taxon>
        <taxon>Ascomycota</taxon>
        <taxon>Saccharomycotina</taxon>
        <taxon>Pichiomycetes</taxon>
        <taxon>Pichiales</taxon>
        <taxon>Pichiaceae</taxon>
        <taxon>Ogataea</taxon>
    </lineage>
</organism>
<dbReference type="InterPro" id="IPR007194">
    <property type="entry name" value="TRAPP_component"/>
</dbReference>
<evidence type="ECO:0000256" key="1">
    <source>
        <dbReference type="ARBA" id="ARBA00004240"/>
    </source>
</evidence>
<gene>
    <name evidence="9" type="ORF">KL928_005162</name>
</gene>
<keyword evidence="4" id="KW-0813">Transport</keyword>
<keyword evidence="7" id="KW-0333">Golgi apparatus</keyword>
<evidence type="ECO:0000256" key="7">
    <source>
        <dbReference type="ARBA" id="ARBA00023034"/>
    </source>
</evidence>
<evidence type="ECO:0000256" key="2">
    <source>
        <dbReference type="ARBA" id="ARBA00004555"/>
    </source>
</evidence>
<evidence type="ECO:0000313" key="10">
    <source>
        <dbReference type="Proteomes" id="UP001196530"/>
    </source>
</evidence>
<evidence type="ECO:0000256" key="3">
    <source>
        <dbReference type="ARBA" id="ARBA00006218"/>
    </source>
</evidence>
<dbReference type="RefSeq" id="XP_043057402.1">
    <property type="nucleotide sequence ID" value="XM_043205941.1"/>
</dbReference>
<evidence type="ECO:0008006" key="11">
    <source>
        <dbReference type="Google" id="ProtNLM"/>
    </source>
</evidence>
<comment type="subcellular location">
    <subcellularLocation>
        <location evidence="1">Endoplasmic reticulum</location>
    </subcellularLocation>
    <subcellularLocation>
        <location evidence="2">Golgi apparatus</location>
    </subcellularLocation>
</comment>
<dbReference type="GO" id="GO:1990070">
    <property type="term" value="C:TRAPPI protein complex"/>
    <property type="evidence" value="ECO:0007669"/>
    <property type="project" value="TreeGrafter"/>
</dbReference>
<dbReference type="InterPro" id="IPR016696">
    <property type="entry name" value="TRAPP-I_su5"/>
</dbReference>
<evidence type="ECO:0000256" key="5">
    <source>
        <dbReference type="ARBA" id="ARBA00022824"/>
    </source>
</evidence>
<proteinExistence type="inferred from homology"/>
<dbReference type="Proteomes" id="UP001196530">
    <property type="component" value="Unassembled WGS sequence"/>
</dbReference>
<protein>
    <recommendedName>
        <fullName evidence="11">Trafficking protein particle complex subunit</fullName>
    </recommendedName>
</protein>
<accession>A0AAN6DAV5</accession>
<dbReference type="PANTHER" id="PTHR20902:SF0">
    <property type="entry name" value="TRAFFICKING PROTEIN PARTICLE COMPLEX SUBUNIT 5"/>
    <property type="match status" value="1"/>
</dbReference>
<comment type="similarity">
    <text evidence="3">Belongs to the TRAPP small subunits family. BET3 subfamily.</text>
</comment>
<dbReference type="Gene3D" id="3.30.1380.20">
    <property type="entry name" value="Trafficking protein particle complex subunit 3"/>
    <property type="match status" value="1"/>
</dbReference>